<evidence type="ECO:0000256" key="2">
    <source>
        <dbReference type="ARBA" id="ARBA00010147"/>
    </source>
</evidence>
<dbReference type="InterPro" id="IPR051941">
    <property type="entry name" value="BG_Antigen-Binding_Lectin"/>
</dbReference>
<keyword evidence="9" id="KW-1133">Transmembrane helix</keyword>
<dbReference type="SUPFAM" id="SSF49785">
    <property type="entry name" value="Galactose-binding domain-like"/>
    <property type="match status" value="2"/>
</dbReference>
<feature type="region of interest" description="Disordered" evidence="8">
    <location>
        <begin position="1"/>
        <end position="134"/>
    </location>
</feature>
<dbReference type="PANTHER" id="PTHR45713">
    <property type="entry name" value="FTP DOMAIN-CONTAINING PROTEIN"/>
    <property type="match status" value="1"/>
</dbReference>
<feature type="compositionally biased region" description="Low complexity" evidence="8">
    <location>
        <begin position="248"/>
        <end position="257"/>
    </location>
</feature>
<sequence>ANRSDDNRRAGLSSSRHGSHRSLRSEEDRLAKRQARAAGSDAAKPGAHTASNADESSLARRKNRADRPPKTNRSGAHTSSNGDESRSARRKIRANRDRDAKVRAKNSATKSSGNGVGSDGVVDEVERDAVGDEQAVDGAVELKAMAIEDLENEQLKEQQAQIEALKQQMQNMAQPNHGSDPDTEDDTDIDGTNEPHGQHPKKRRKCIVGILLVLLTIGGGVAGYILGNPKKKSPTKALQLDVEPTTPPTTAGGTTTAIQLPSTSPSNSPTELQIYTPPSKEDCEAIASGSTLSDQTTLTSREFVIEFDATLNSQMAEEDWVGPLKEQLQSIFLPVVAGCSTRRWLRETKSKQHRQLQLLPDFAIANGKIGNAIVAEGGCEDESAAALCHRVSVLMDLSLRDEDTKLTFVEAYLITTLRASPDNVLGLESLLSNLVVIRAAPTAPTDEPSFSPSSRPSTVQRTIQPTDVPSSQASKAPVVGPTTLEPTRSPTKAPTKAPVAAPILSTENPTASPTKAPVVAPTLAPVVGPTPPPTQVPTKGPSAVPSSAPSKVPTKVPTKRPTANPTSTPTSSPTASPTSGPTDGPTVAPTKTPTEIPTSGPTGSPTLRASQSPTVMTSVITPSATALQSSEYYCNPDLCAGDGSGQLMPGTPAGEASNAIDGNIDGNYYSGSSSHTWTQWNPYWQVQGIAGPVSTVRIWNRNGEAGADDLVGANVDLLDHNGEVLATREIQGVAHFREFEFESISGVDLLLATFWEFEFDNVSDVDTVRVLHPSLTFLIIAEVEVLGGSSHSSLITESSVASQSSSLNCDACMYVPHGSVAGPASLAIDGNRNYPGAHTQAQVDPWWQVDLQLTATVSRVVVWGREDSCCIGWLYGARIHLKDTFGNVIHTEIVSDAGVMSTFEFPPVEDVAAIQIVMGASPEYFPLNILEVEAFGVIQ</sequence>
<feature type="region of interest" description="Disordered" evidence="8">
    <location>
        <begin position="169"/>
        <end position="202"/>
    </location>
</feature>
<dbReference type="Gene3D" id="2.60.120.260">
    <property type="entry name" value="Galactose-binding domain-like"/>
    <property type="match status" value="2"/>
</dbReference>
<comment type="caution">
    <text evidence="11">The sequence shown here is derived from an EMBL/GenBank/DDBJ whole genome shotgun (WGS) entry which is preliminary data.</text>
</comment>
<feature type="region of interest" description="Disordered" evidence="8">
    <location>
        <begin position="236"/>
        <end position="271"/>
    </location>
</feature>
<evidence type="ECO:0000256" key="4">
    <source>
        <dbReference type="ARBA" id="ARBA00022723"/>
    </source>
</evidence>
<keyword evidence="9" id="KW-0812">Transmembrane</keyword>
<protein>
    <recommendedName>
        <fullName evidence="10">Fucolectin tachylectin-4 pentraxin-1 domain-containing protein</fullName>
    </recommendedName>
</protein>
<dbReference type="AlphaFoldDB" id="A0AAD2FKD6"/>
<name>A0AAD2FKD6_9STRA</name>
<evidence type="ECO:0000256" key="6">
    <source>
        <dbReference type="ARBA" id="ARBA00022837"/>
    </source>
</evidence>
<organism evidence="11 12">
    <name type="scientific">Cylindrotheca closterium</name>
    <dbReference type="NCBI Taxonomy" id="2856"/>
    <lineage>
        <taxon>Eukaryota</taxon>
        <taxon>Sar</taxon>
        <taxon>Stramenopiles</taxon>
        <taxon>Ochrophyta</taxon>
        <taxon>Bacillariophyta</taxon>
        <taxon>Bacillariophyceae</taxon>
        <taxon>Bacillariophycidae</taxon>
        <taxon>Bacillariales</taxon>
        <taxon>Bacillariaceae</taxon>
        <taxon>Cylindrotheca</taxon>
    </lineage>
</organism>
<keyword evidence="12" id="KW-1185">Reference proteome</keyword>
<evidence type="ECO:0000256" key="1">
    <source>
        <dbReference type="ARBA" id="ARBA00002219"/>
    </source>
</evidence>
<evidence type="ECO:0000256" key="3">
    <source>
        <dbReference type="ARBA" id="ARBA00011233"/>
    </source>
</evidence>
<keyword evidence="7" id="KW-1015">Disulfide bond</keyword>
<evidence type="ECO:0000256" key="9">
    <source>
        <dbReference type="SAM" id="Phobius"/>
    </source>
</evidence>
<dbReference type="PANTHER" id="PTHR45713:SF6">
    <property type="entry name" value="F5_8 TYPE C DOMAIN-CONTAINING PROTEIN"/>
    <property type="match status" value="1"/>
</dbReference>
<feature type="compositionally biased region" description="Acidic residues" evidence="8">
    <location>
        <begin position="181"/>
        <end position="191"/>
    </location>
</feature>
<gene>
    <name evidence="11" type="ORF">CYCCA115_LOCUS10309</name>
</gene>
<comment type="function">
    <text evidence="1">Acts as a defensive agent. Recognizes blood group fucosylated oligosaccharides including A, B, H and Lewis B-type antigens. Does not recognize Lewis A antigen and has low affinity for monovalent haptens.</text>
</comment>
<feature type="non-terminal residue" evidence="11">
    <location>
        <position position="1"/>
    </location>
</feature>
<dbReference type="GO" id="GO:0042806">
    <property type="term" value="F:fucose binding"/>
    <property type="evidence" value="ECO:0007669"/>
    <property type="project" value="UniProtKB-ARBA"/>
</dbReference>
<dbReference type="EMBL" id="CAKOGP040001635">
    <property type="protein sequence ID" value="CAJ1946168.1"/>
    <property type="molecule type" value="Genomic_DNA"/>
</dbReference>
<feature type="transmembrane region" description="Helical" evidence="9">
    <location>
        <begin position="206"/>
        <end position="226"/>
    </location>
</feature>
<feature type="compositionally biased region" description="Low complexity" evidence="8">
    <location>
        <begin position="513"/>
        <end position="527"/>
    </location>
</feature>
<evidence type="ECO:0000259" key="10">
    <source>
        <dbReference type="SMART" id="SM00607"/>
    </source>
</evidence>
<feature type="compositionally biased region" description="Polar residues" evidence="8">
    <location>
        <begin position="258"/>
        <end position="271"/>
    </location>
</feature>
<proteinExistence type="inferred from homology"/>
<feature type="domain" description="Fucolectin tachylectin-4 pentraxin-1" evidence="10">
    <location>
        <begin position="806"/>
        <end position="938"/>
    </location>
</feature>
<dbReference type="InterPro" id="IPR008979">
    <property type="entry name" value="Galactose-bd-like_sf"/>
</dbReference>
<comment type="subunit">
    <text evidence="3">Homotrimer.</text>
</comment>
<dbReference type="SMART" id="SM00607">
    <property type="entry name" value="FTP"/>
    <property type="match status" value="1"/>
</dbReference>
<dbReference type="Pfam" id="PF22633">
    <property type="entry name" value="F5_F8_type_C_2"/>
    <property type="match status" value="1"/>
</dbReference>
<dbReference type="Proteomes" id="UP001295423">
    <property type="component" value="Unassembled WGS sequence"/>
</dbReference>
<feature type="compositionally biased region" description="Polar residues" evidence="8">
    <location>
        <begin position="448"/>
        <end position="474"/>
    </location>
</feature>
<feature type="compositionally biased region" description="Polar residues" evidence="8">
    <location>
        <begin position="589"/>
        <end position="615"/>
    </location>
</feature>
<evidence type="ECO:0000313" key="12">
    <source>
        <dbReference type="Proteomes" id="UP001295423"/>
    </source>
</evidence>
<evidence type="ECO:0000256" key="7">
    <source>
        <dbReference type="ARBA" id="ARBA00023157"/>
    </source>
</evidence>
<feature type="compositionally biased region" description="Polar residues" evidence="8">
    <location>
        <begin position="71"/>
        <end position="82"/>
    </location>
</feature>
<evidence type="ECO:0000256" key="5">
    <source>
        <dbReference type="ARBA" id="ARBA00022734"/>
    </source>
</evidence>
<dbReference type="GO" id="GO:0046872">
    <property type="term" value="F:metal ion binding"/>
    <property type="evidence" value="ECO:0007669"/>
    <property type="project" value="UniProtKB-KW"/>
</dbReference>
<accession>A0AAD2FKD6</accession>
<evidence type="ECO:0000313" key="11">
    <source>
        <dbReference type="EMBL" id="CAJ1946168.1"/>
    </source>
</evidence>
<dbReference type="GO" id="GO:0010185">
    <property type="term" value="P:regulation of cellular defense response"/>
    <property type="evidence" value="ECO:0007669"/>
    <property type="project" value="UniProtKB-ARBA"/>
</dbReference>
<keyword evidence="4" id="KW-0479">Metal-binding</keyword>
<keyword evidence="6" id="KW-0106">Calcium</keyword>
<feature type="region of interest" description="Disordered" evidence="8">
    <location>
        <begin position="442"/>
        <end position="615"/>
    </location>
</feature>
<dbReference type="InterPro" id="IPR006585">
    <property type="entry name" value="FTP1"/>
</dbReference>
<keyword evidence="5" id="KW-0430">Lectin</keyword>
<feature type="compositionally biased region" description="Low complexity" evidence="8">
    <location>
        <begin position="490"/>
        <end position="502"/>
    </location>
</feature>
<feature type="compositionally biased region" description="Low complexity" evidence="8">
    <location>
        <begin position="536"/>
        <end position="586"/>
    </location>
</feature>
<reference evidence="11" key="1">
    <citation type="submission" date="2023-08" db="EMBL/GenBank/DDBJ databases">
        <authorList>
            <person name="Audoor S."/>
            <person name="Bilcke G."/>
        </authorList>
    </citation>
    <scope>NUCLEOTIDE SEQUENCE</scope>
</reference>
<comment type="similarity">
    <text evidence="2">Belongs to the fucolectin family.</text>
</comment>
<evidence type="ECO:0000256" key="8">
    <source>
        <dbReference type="SAM" id="MobiDB-lite"/>
    </source>
</evidence>
<dbReference type="GO" id="GO:0001868">
    <property type="term" value="P:regulation of complement activation, lectin pathway"/>
    <property type="evidence" value="ECO:0007669"/>
    <property type="project" value="UniProtKB-ARBA"/>
</dbReference>
<keyword evidence="9" id="KW-0472">Membrane</keyword>